<evidence type="ECO:0000256" key="4">
    <source>
        <dbReference type="ARBA" id="ARBA00023125"/>
    </source>
</evidence>
<evidence type="ECO:0000256" key="3">
    <source>
        <dbReference type="ARBA" id="ARBA00023082"/>
    </source>
</evidence>
<dbReference type="SUPFAM" id="SSF88659">
    <property type="entry name" value="Sigma3 and sigma4 domains of RNA polymerase sigma factors"/>
    <property type="match status" value="1"/>
</dbReference>
<dbReference type="InterPro" id="IPR013249">
    <property type="entry name" value="RNA_pol_sigma70_r4_t2"/>
</dbReference>
<dbReference type="PANTHER" id="PTHR43133:SF8">
    <property type="entry name" value="RNA POLYMERASE SIGMA FACTOR HI_1459-RELATED"/>
    <property type="match status" value="1"/>
</dbReference>
<dbReference type="Pfam" id="PF08281">
    <property type="entry name" value="Sigma70_r4_2"/>
    <property type="match status" value="1"/>
</dbReference>
<evidence type="ECO:0000313" key="8">
    <source>
        <dbReference type="EMBL" id="HIQ98057.1"/>
    </source>
</evidence>
<evidence type="ECO:0000259" key="6">
    <source>
        <dbReference type="Pfam" id="PF04542"/>
    </source>
</evidence>
<proteinExistence type="inferred from homology"/>
<feature type="domain" description="RNA polymerase sigma factor 70 region 4 type 2" evidence="7">
    <location>
        <begin position="110"/>
        <end position="161"/>
    </location>
</feature>
<evidence type="ECO:0000256" key="2">
    <source>
        <dbReference type="ARBA" id="ARBA00023015"/>
    </source>
</evidence>
<dbReference type="GO" id="GO:0006352">
    <property type="term" value="P:DNA-templated transcription initiation"/>
    <property type="evidence" value="ECO:0007669"/>
    <property type="project" value="InterPro"/>
</dbReference>
<feature type="domain" description="RNA polymerase sigma-70 region 2" evidence="6">
    <location>
        <begin position="22"/>
        <end position="87"/>
    </location>
</feature>
<organism evidence="8 9">
    <name type="scientific">Candidatus Limivivens merdigallinarum</name>
    <dbReference type="NCBI Taxonomy" id="2840859"/>
    <lineage>
        <taxon>Bacteria</taxon>
        <taxon>Bacillati</taxon>
        <taxon>Bacillota</taxon>
        <taxon>Clostridia</taxon>
        <taxon>Lachnospirales</taxon>
        <taxon>Lachnospiraceae</taxon>
        <taxon>Lachnospiraceae incertae sedis</taxon>
        <taxon>Candidatus Limivivens</taxon>
    </lineage>
</organism>
<dbReference type="SUPFAM" id="SSF88946">
    <property type="entry name" value="Sigma2 domain of RNA polymerase sigma factors"/>
    <property type="match status" value="1"/>
</dbReference>
<dbReference type="GO" id="GO:0016987">
    <property type="term" value="F:sigma factor activity"/>
    <property type="evidence" value="ECO:0007669"/>
    <property type="project" value="UniProtKB-KW"/>
</dbReference>
<evidence type="ECO:0000259" key="7">
    <source>
        <dbReference type="Pfam" id="PF08281"/>
    </source>
</evidence>
<dbReference type="CDD" id="cd06171">
    <property type="entry name" value="Sigma70_r4"/>
    <property type="match status" value="1"/>
</dbReference>
<comment type="caution">
    <text evidence="8">The sequence shown here is derived from an EMBL/GenBank/DDBJ whole genome shotgun (WGS) entry which is preliminary data.</text>
</comment>
<evidence type="ECO:0000256" key="5">
    <source>
        <dbReference type="ARBA" id="ARBA00023163"/>
    </source>
</evidence>
<dbReference type="Pfam" id="PF04542">
    <property type="entry name" value="Sigma70_r2"/>
    <property type="match status" value="1"/>
</dbReference>
<dbReference type="Gene3D" id="1.10.10.10">
    <property type="entry name" value="Winged helix-like DNA-binding domain superfamily/Winged helix DNA-binding domain"/>
    <property type="match status" value="1"/>
</dbReference>
<accession>A0A9D0ZXX1</accession>
<name>A0A9D0ZXX1_9FIRM</name>
<dbReference type="InterPro" id="IPR013324">
    <property type="entry name" value="RNA_pol_sigma_r3/r4-like"/>
</dbReference>
<dbReference type="InterPro" id="IPR007627">
    <property type="entry name" value="RNA_pol_sigma70_r2"/>
</dbReference>
<dbReference type="Gene3D" id="1.10.1740.10">
    <property type="match status" value="1"/>
</dbReference>
<reference evidence="8" key="2">
    <citation type="journal article" date="2021" name="PeerJ">
        <title>Extensive microbial diversity within the chicken gut microbiome revealed by metagenomics and culture.</title>
        <authorList>
            <person name="Gilroy R."/>
            <person name="Ravi A."/>
            <person name="Getino M."/>
            <person name="Pursley I."/>
            <person name="Horton D.L."/>
            <person name="Alikhan N.F."/>
            <person name="Baker D."/>
            <person name="Gharbi K."/>
            <person name="Hall N."/>
            <person name="Watson M."/>
            <person name="Adriaenssens E.M."/>
            <person name="Foster-Nyarko E."/>
            <person name="Jarju S."/>
            <person name="Secka A."/>
            <person name="Antonio M."/>
            <person name="Oren A."/>
            <person name="Chaudhuri R.R."/>
            <person name="La Ragione R."/>
            <person name="Hildebrand F."/>
            <person name="Pallen M.J."/>
        </authorList>
    </citation>
    <scope>NUCLEOTIDE SEQUENCE</scope>
    <source>
        <strain evidence="8">ChiSjej3B21-11622</strain>
    </source>
</reference>
<dbReference type="GO" id="GO:0003677">
    <property type="term" value="F:DNA binding"/>
    <property type="evidence" value="ECO:0007669"/>
    <property type="project" value="UniProtKB-KW"/>
</dbReference>
<keyword evidence="3" id="KW-0731">Sigma factor</keyword>
<evidence type="ECO:0000313" key="9">
    <source>
        <dbReference type="Proteomes" id="UP000886886"/>
    </source>
</evidence>
<dbReference type="EMBL" id="DVFT01000231">
    <property type="protein sequence ID" value="HIQ98057.1"/>
    <property type="molecule type" value="Genomic_DNA"/>
</dbReference>
<dbReference type="NCBIfam" id="TIGR02937">
    <property type="entry name" value="sigma70-ECF"/>
    <property type="match status" value="1"/>
</dbReference>
<keyword evidence="2" id="KW-0805">Transcription regulation</keyword>
<dbReference type="InterPro" id="IPR014284">
    <property type="entry name" value="RNA_pol_sigma-70_dom"/>
</dbReference>
<dbReference type="AlphaFoldDB" id="A0A9D0ZXX1"/>
<keyword evidence="5" id="KW-0804">Transcription</keyword>
<dbReference type="InterPro" id="IPR013325">
    <property type="entry name" value="RNA_pol_sigma_r2"/>
</dbReference>
<gene>
    <name evidence="8" type="ORF">IAB26_16025</name>
</gene>
<keyword evidence="4" id="KW-0238">DNA-binding</keyword>
<protein>
    <submittedName>
        <fullName evidence="8">Sigma-70 family RNA polymerase sigma factor</fullName>
    </submittedName>
</protein>
<dbReference type="Proteomes" id="UP000886886">
    <property type="component" value="Unassembled WGS sequence"/>
</dbReference>
<reference evidence="8" key="1">
    <citation type="submission" date="2020-10" db="EMBL/GenBank/DDBJ databases">
        <authorList>
            <person name="Gilroy R."/>
        </authorList>
    </citation>
    <scope>NUCLEOTIDE SEQUENCE</scope>
    <source>
        <strain evidence="8">ChiSjej3B21-11622</strain>
    </source>
</reference>
<comment type="similarity">
    <text evidence="1">Belongs to the sigma-70 factor family. ECF subfamily.</text>
</comment>
<evidence type="ECO:0000256" key="1">
    <source>
        <dbReference type="ARBA" id="ARBA00010641"/>
    </source>
</evidence>
<dbReference type="PANTHER" id="PTHR43133">
    <property type="entry name" value="RNA POLYMERASE ECF-TYPE SIGMA FACTO"/>
    <property type="match status" value="1"/>
</dbReference>
<sequence>MTERKLKRGLLCGEEEAIRQVIEENYEAIYRYCYYHLGERMAAQDAAQDVFLKFLSSLGQYREWGKIKNYLYVIARNTVKDKRKKKQEIVLEHLPETGMEREEPMEEQVLIRLALRELSREEQELIILRYYQDLRLKDIAKVMGMPISNVRYHLKKAEQRLKEVLL</sequence>
<dbReference type="InterPro" id="IPR039425">
    <property type="entry name" value="RNA_pol_sigma-70-like"/>
</dbReference>
<dbReference type="InterPro" id="IPR036388">
    <property type="entry name" value="WH-like_DNA-bd_sf"/>
</dbReference>